<comment type="caution">
    <text evidence="2">The sequence shown here is derived from an EMBL/GenBank/DDBJ whole genome shotgun (WGS) entry which is preliminary data.</text>
</comment>
<evidence type="ECO:0000313" key="3">
    <source>
        <dbReference type="Proteomes" id="UP000317378"/>
    </source>
</evidence>
<dbReference type="AlphaFoldDB" id="A0A505DI04"/>
<evidence type="ECO:0000259" key="1">
    <source>
        <dbReference type="Pfam" id="PF13349"/>
    </source>
</evidence>
<proteinExistence type="predicted"/>
<keyword evidence="3" id="KW-1185">Reference proteome</keyword>
<dbReference type="OrthoDB" id="3252095at2"/>
<dbReference type="RefSeq" id="WP_119104594.1">
    <property type="nucleotide sequence ID" value="NZ_QXMJ01000222.1"/>
</dbReference>
<protein>
    <submittedName>
        <fullName evidence="2">DUF4097 domain-containing protein</fullName>
    </submittedName>
</protein>
<feature type="domain" description="DUF4097" evidence="1">
    <location>
        <begin position="52"/>
        <end position="234"/>
    </location>
</feature>
<sequence length="291" mass="29803">MPIYDFDTPEPILAGVGLDLGQVRIAAADRAGTTVVDVRPSDHNDQCDVATATLARVSYAAGELVVSVPKAQGLPGSGAVIVDIKVPGGSRVQAAALAADFHCAGRLGECSITTGCGHIRLGHTGPLYLSSVLGNVTVERAVGDVEAVAGSGDVSIREIDGAAEINRTTGNTRIGEVTGDVRVYADSGDLDIGRAHAGIEARSAQGDIRIEETVRGPVVLETASGLLDIAIAQGIGAVLDLDAHVGTVYRSLDLLDGAVVACEADKSVRVYAHTIIGDIVVRRASLNPDLG</sequence>
<accession>A0A505DI04</accession>
<reference evidence="2 3" key="1">
    <citation type="submission" date="2019-06" db="EMBL/GenBank/DDBJ databases">
        <title>Streptomyces sporangiiformans sp. nov., a novel actinomycete isolated from soil in Mount Song.</title>
        <authorList>
            <person name="Han L."/>
        </authorList>
    </citation>
    <scope>NUCLEOTIDE SEQUENCE [LARGE SCALE GENOMIC DNA]</scope>
    <source>
        <strain evidence="2 3">NEAU-SSA 1</strain>
    </source>
</reference>
<gene>
    <name evidence="2" type="ORF">FGD71_034990</name>
</gene>
<dbReference type="EMBL" id="VCHX02000222">
    <property type="protein sequence ID" value="TPQ17699.1"/>
    <property type="molecule type" value="Genomic_DNA"/>
</dbReference>
<organism evidence="2 3">
    <name type="scientific">Streptomyces sporangiiformans</name>
    <dbReference type="NCBI Taxonomy" id="2315329"/>
    <lineage>
        <taxon>Bacteria</taxon>
        <taxon>Bacillati</taxon>
        <taxon>Actinomycetota</taxon>
        <taxon>Actinomycetes</taxon>
        <taxon>Kitasatosporales</taxon>
        <taxon>Streptomycetaceae</taxon>
        <taxon>Streptomyces</taxon>
    </lineage>
</organism>
<dbReference type="Pfam" id="PF13349">
    <property type="entry name" value="DUF4097"/>
    <property type="match status" value="1"/>
</dbReference>
<name>A0A505DI04_9ACTN</name>
<evidence type="ECO:0000313" key="2">
    <source>
        <dbReference type="EMBL" id="TPQ17699.1"/>
    </source>
</evidence>
<dbReference type="Proteomes" id="UP000317378">
    <property type="component" value="Unassembled WGS sequence"/>
</dbReference>
<dbReference type="InterPro" id="IPR025164">
    <property type="entry name" value="Toastrack_DUF4097"/>
</dbReference>